<evidence type="ECO:0000259" key="7">
    <source>
        <dbReference type="Pfam" id="PF02771"/>
    </source>
</evidence>
<evidence type="ECO:0000256" key="3">
    <source>
        <dbReference type="ARBA" id="ARBA00022630"/>
    </source>
</evidence>
<dbReference type="InterPro" id="IPR036250">
    <property type="entry name" value="AcylCo_DH-like_C"/>
</dbReference>
<evidence type="ECO:0000256" key="2">
    <source>
        <dbReference type="ARBA" id="ARBA00009347"/>
    </source>
</evidence>
<accession>A0ABS3KBV0</accession>
<evidence type="ECO:0000256" key="4">
    <source>
        <dbReference type="ARBA" id="ARBA00022827"/>
    </source>
</evidence>
<dbReference type="InterPro" id="IPR009100">
    <property type="entry name" value="AcylCoA_DH/oxidase_NM_dom_sf"/>
</dbReference>
<dbReference type="InterPro" id="IPR037069">
    <property type="entry name" value="AcylCoA_DH/ox_N_sf"/>
</dbReference>
<evidence type="ECO:0000256" key="5">
    <source>
        <dbReference type="ARBA" id="ARBA00023002"/>
    </source>
</evidence>
<organism evidence="8 9">
    <name type="scientific">Roseomonas marmotae</name>
    <dbReference type="NCBI Taxonomy" id="2768161"/>
    <lineage>
        <taxon>Bacteria</taxon>
        <taxon>Pseudomonadati</taxon>
        <taxon>Pseudomonadota</taxon>
        <taxon>Alphaproteobacteria</taxon>
        <taxon>Acetobacterales</taxon>
        <taxon>Roseomonadaceae</taxon>
        <taxon>Roseomonas</taxon>
    </lineage>
</organism>
<dbReference type="Gene3D" id="1.20.140.10">
    <property type="entry name" value="Butyryl-CoA Dehydrogenase, subunit A, domain 3"/>
    <property type="match status" value="1"/>
</dbReference>
<comment type="cofactor">
    <cofactor evidence="1">
        <name>FAD</name>
        <dbReference type="ChEBI" id="CHEBI:57692"/>
    </cofactor>
</comment>
<keyword evidence="4" id="KW-0274">FAD</keyword>
<dbReference type="InterPro" id="IPR013786">
    <property type="entry name" value="AcylCoA_DH/ox_N"/>
</dbReference>
<dbReference type="Gene3D" id="1.10.540.10">
    <property type="entry name" value="Acyl-CoA dehydrogenase/oxidase, N-terminal domain"/>
    <property type="match status" value="1"/>
</dbReference>
<dbReference type="PANTHER" id="PTHR43884">
    <property type="entry name" value="ACYL-COA DEHYDROGENASE"/>
    <property type="match status" value="1"/>
</dbReference>
<dbReference type="PANTHER" id="PTHR43884:SF20">
    <property type="entry name" value="ACYL-COA DEHYDROGENASE FADE28"/>
    <property type="match status" value="1"/>
</dbReference>
<evidence type="ECO:0000256" key="1">
    <source>
        <dbReference type="ARBA" id="ARBA00001974"/>
    </source>
</evidence>
<feature type="domain" description="Acyl-CoA dehydrogenase/oxidase N-terminal" evidence="7">
    <location>
        <begin position="13"/>
        <end position="101"/>
    </location>
</feature>
<dbReference type="RefSeq" id="WP_207445413.1">
    <property type="nucleotide sequence ID" value="NZ_CP061091.1"/>
</dbReference>
<protein>
    <submittedName>
        <fullName evidence="8">Acyl-CoA/acyl-ACP dehydrogenase</fullName>
    </submittedName>
</protein>
<keyword evidence="3" id="KW-0285">Flavoprotein</keyword>
<dbReference type="Pfam" id="PF02771">
    <property type="entry name" value="Acyl-CoA_dh_N"/>
    <property type="match status" value="1"/>
</dbReference>
<gene>
    <name evidence="8" type="ORF">IAI60_04305</name>
</gene>
<comment type="similarity">
    <text evidence="2">Belongs to the acyl-CoA dehydrogenase family.</text>
</comment>
<dbReference type="SUPFAM" id="SSF47203">
    <property type="entry name" value="Acyl-CoA dehydrogenase C-terminal domain-like"/>
    <property type="match status" value="1"/>
</dbReference>
<comment type="caution">
    <text evidence="8">The sequence shown here is derived from an EMBL/GenBank/DDBJ whole genome shotgun (WGS) entry which is preliminary data.</text>
</comment>
<keyword evidence="5" id="KW-0560">Oxidoreductase</keyword>
<proteinExistence type="inferred from homology"/>
<dbReference type="Pfam" id="PF00441">
    <property type="entry name" value="Acyl-CoA_dh_1"/>
    <property type="match status" value="1"/>
</dbReference>
<dbReference type="EMBL" id="JACTNF010000003">
    <property type="protein sequence ID" value="MBO1073821.1"/>
    <property type="molecule type" value="Genomic_DNA"/>
</dbReference>
<dbReference type="InterPro" id="IPR009075">
    <property type="entry name" value="AcylCo_DH/oxidase_C"/>
</dbReference>
<evidence type="ECO:0000259" key="6">
    <source>
        <dbReference type="Pfam" id="PF00441"/>
    </source>
</evidence>
<evidence type="ECO:0000313" key="8">
    <source>
        <dbReference type="EMBL" id="MBO1073821.1"/>
    </source>
</evidence>
<dbReference type="SUPFAM" id="SSF56645">
    <property type="entry name" value="Acyl-CoA dehydrogenase NM domain-like"/>
    <property type="match status" value="1"/>
</dbReference>
<dbReference type="Proteomes" id="UP001518990">
    <property type="component" value="Unassembled WGS sequence"/>
</dbReference>
<keyword evidence="9" id="KW-1185">Reference proteome</keyword>
<name>A0ABS3KBV0_9PROT</name>
<evidence type="ECO:0000313" key="9">
    <source>
        <dbReference type="Proteomes" id="UP001518990"/>
    </source>
</evidence>
<reference evidence="8 9" key="1">
    <citation type="submission" date="2020-09" db="EMBL/GenBank/DDBJ databases">
        <title>Roseomonas.</title>
        <authorList>
            <person name="Zhu W."/>
        </authorList>
    </citation>
    <scope>NUCLEOTIDE SEQUENCE [LARGE SCALE GENOMIC DNA]</scope>
    <source>
        <strain evidence="8 9">1311</strain>
    </source>
</reference>
<feature type="domain" description="Acyl-CoA dehydrogenase/oxidase C-terminal" evidence="6">
    <location>
        <begin position="225"/>
        <end position="349"/>
    </location>
</feature>
<sequence length="358" mass="37119">MPFTATPLLPGDLLDSARKFAIAADARTAELAGVRERDAHVAQLWQQATELGWPAIAVPEDQGGVGGGLADLAALVEGAAGAALPLPLIPACAVAPALLEAAGEAGHESLTGIAEGSLRVVPVLSEDAPGLRAVREGDSWRLSGQISGAPRLPGLTHLLVACAAENGTALLLLPADAPGLMLRQHERLDGQPSLDATCEGAPATLLAQGEAVDAALARARDAAAFLISVEAVAAMGAALEQTIGYLNTRVQFAQPLSAFQALRHRTVDLYVQMETARALVRHLLEQVEAGTPWSGREVSLSKLQIGLIARAFAKEAIHLHGGMGMTEELGAVRLAKRLLLVEFEYGDSAARAEALLAA</sequence>